<comment type="subunit">
    <text evidence="9">Monomer.</text>
</comment>
<dbReference type="SUPFAM" id="SSF52374">
    <property type="entry name" value="Nucleotidylyl transferase"/>
    <property type="match status" value="1"/>
</dbReference>
<dbReference type="InterPro" id="IPR032678">
    <property type="entry name" value="tRNA-synt_1_cat_dom"/>
</dbReference>
<dbReference type="NCBIfam" id="NF008900">
    <property type="entry name" value="PRK12267.1"/>
    <property type="match status" value="1"/>
</dbReference>
<feature type="binding site" evidence="9">
    <location>
        <position position="147"/>
    </location>
    <ligand>
        <name>Zn(2+)</name>
        <dbReference type="ChEBI" id="CHEBI:29105"/>
    </ligand>
</feature>
<comment type="caution">
    <text evidence="9">Lacks conserved residue(s) required for the propagation of feature annotation.</text>
</comment>
<dbReference type="EMBL" id="PCWW01000069">
    <property type="protein sequence ID" value="PIR12859.1"/>
    <property type="molecule type" value="Genomic_DNA"/>
</dbReference>
<protein>
    <recommendedName>
        <fullName evidence="9">Methionine--tRNA ligase</fullName>
        <ecNumber evidence="9">6.1.1.10</ecNumber>
    </recommendedName>
    <alternativeName>
        <fullName evidence="9">Methionyl-tRNA synthetase</fullName>
        <shortName evidence="9">MetRS</shortName>
    </alternativeName>
</protein>
<keyword evidence="6 9" id="KW-0067">ATP-binding</keyword>
<dbReference type="InterPro" id="IPR023457">
    <property type="entry name" value="Met-tRNA_synth_2"/>
</dbReference>
<dbReference type="GO" id="GO:0005737">
    <property type="term" value="C:cytoplasm"/>
    <property type="evidence" value="ECO:0007669"/>
    <property type="project" value="UniProtKB-SubCell"/>
</dbReference>
<dbReference type="Pfam" id="PF08264">
    <property type="entry name" value="Anticodon_1"/>
    <property type="match status" value="1"/>
</dbReference>
<keyword evidence="7 9" id="KW-0648">Protein biosynthesis</keyword>
<proteinExistence type="inferred from homology"/>
<dbReference type="InterPro" id="IPR013155">
    <property type="entry name" value="M/V/L/I-tRNA-synth_anticd-bd"/>
</dbReference>
<feature type="domain" description="Methionyl/Leucyl tRNA synthetase" evidence="12">
    <location>
        <begin position="137"/>
        <end position="367"/>
    </location>
</feature>
<comment type="function">
    <text evidence="1 9">Is required not only for elongation of protein synthesis but also for the initiation of all mRNA translation through initiator tRNA(fMet) aminoacylation.</text>
</comment>
<evidence type="ECO:0000256" key="7">
    <source>
        <dbReference type="ARBA" id="ARBA00022917"/>
    </source>
</evidence>
<comment type="similarity">
    <text evidence="9">Belongs to the class-I aminoacyl-tRNA synthetase family. MetG type 2A subfamily.</text>
</comment>
<dbReference type="InterPro" id="IPR009080">
    <property type="entry name" value="tRNAsynth_Ia_anticodon-bd"/>
</dbReference>
<evidence type="ECO:0000256" key="9">
    <source>
        <dbReference type="HAMAP-Rule" id="MF_01228"/>
    </source>
</evidence>
<sequence>MNKKFYITTPIYYVNDKPHIGSAYTTIAADVLARYHRMIGDRTFFLTGTDEHGAKIEKTARKAGQEPKKFVDELAAKFELAWDELNISNDNFIRTTDKKHVSAAQKALEYLYEKKYIYKGQYTGLYCVGCEQYKTAKDLVNGKCPDHGTEPEKMKEECYMFKLSAFQSKLFDLIKKDKLLISPVERKNEVISFLEKNKLEDISASRKNVKWGITLPWDKEHTTYVWIEAFLNYLTGLGWSGENKTPSPLEGEGWGEVWPPDVQLMSKDILRVHATIWPALLLAIDLSLPKQIFVHGFFLVDGQKMSKSLGNVISPEDLIKKYGVDGARYLLMSATPFGHDGDVSWKKFDEKYNADLANGIGNLSARSITLAEKTQNSKLKTQNNNSPAARGSAEQVKFKNEVSKAWKEFIKNLNNLEIDRALFYINFQMKYLDNYITENKPWELIKKKDEKVGIIMYNILEGLRQIAWMLWPFMPQTSEKIWEQLGLDVSQELAKNFKEATQWGGLKPGTKVKKGEVLFPRI</sequence>
<evidence type="ECO:0000256" key="2">
    <source>
        <dbReference type="ARBA" id="ARBA00022598"/>
    </source>
</evidence>
<keyword evidence="8 9" id="KW-0030">Aminoacyl-tRNA synthetase</keyword>
<evidence type="ECO:0000313" key="13">
    <source>
        <dbReference type="EMBL" id="PIR12859.1"/>
    </source>
</evidence>
<dbReference type="PANTHER" id="PTHR43326:SF1">
    <property type="entry name" value="METHIONINE--TRNA LIGASE, MITOCHONDRIAL"/>
    <property type="match status" value="1"/>
</dbReference>
<dbReference type="CDD" id="cd00814">
    <property type="entry name" value="MetRS_core"/>
    <property type="match status" value="1"/>
</dbReference>
<dbReference type="GO" id="GO:0004825">
    <property type="term" value="F:methionine-tRNA ligase activity"/>
    <property type="evidence" value="ECO:0007669"/>
    <property type="project" value="UniProtKB-UniRule"/>
</dbReference>
<evidence type="ECO:0000256" key="5">
    <source>
        <dbReference type="ARBA" id="ARBA00022833"/>
    </source>
</evidence>
<dbReference type="GO" id="GO:0006431">
    <property type="term" value="P:methionyl-tRNA aminoacylation"/>
    <property type="evidence" value="ECO:0007669"/>
    <property type="project" value="UniProtKB-UniRule"/>
</dbReference>
<dbReference type="FunFam" id="2.170.220.10:FF:000003">
    <property type="entry name" value="Methionine--tRNA ligase"/>
    <property type="match status" value="1"/>
</dbReference>
<evidence type="ECO:0000313" key="14">
    <source>
        <dbReference type="Proteomes" id="UP000230869"/>
    </source>
</evidence>
<comment type="subcellular location">
    <subcellularLocation>
        <location evidence="9">Cytoplasm</location>
    </subcellularLocation>
</comment>
<dbReference type="Proteomes" id="UP000230869">
    <property type="component" value="Unassembled WGS sequence"/>
</dbReference>
<keyword evidence="5 9" id="KW-0862">Zinc</keyword>
<dbReference type="PANTHER" id="PTHR43326">
    <property type="entry name" value="METHIONYL-TRNA SYNTHETASE"/>
    <property type="match status" value="1"/>
</dbReference>
<dbReference type="InterPro" id="IPR033911">
    <property type="entry name" value="MetRS_core"/>
</dbReference>
<feature type="binding site" evidence="9">
    <location>
        <position position="144"/>
    </location>
    <ligand>
        <name>Zn(2+)</name>
        <dbReference type="ChEBI" id="CHEBI:29105"/>
    </ligand>
</feature>
<evidence type="ECO:0000259" key="12">
    <source>
        <dbReference type="Pfam" id="PF09334"/>
    </source>
</evidence>
<evidence type="ECO:0000256" key="4">
    <source>
        <dbReference type="ARBA" id="ARBA00022741"/>
    </source>
</evidence>
<evidence type="ECO:0000256" key="3">
    <source>
        <dbReference type="ARBA" id="ARBA00022723"/>
    </source>
</evidence>
<dbReference type="PRINTS" id="PR01041">
    <property type="entry name" value="TRNASYNTHMET"/>
</dbReference>
<dbReference type="Pfam" id="PF09334">
    <property type="entry name" value="tRNA-synt_1g"/>
    <property type="match status" value="1"/>
</dbReference>
<dbReference type="InterPro" id="IPR014729">
    <property type="entry name" value="Rossmann-like_a/b/a_fold"/>
</dbReference>
<dbReference type="AlphaFoldDB" id="A0A2M6K888"/>
<keyword evidence="3 9" id="KW-0479">Metal-binding</keyword>
<feature type="domain" description="Methionyl/Valyl/Leucyl/Isoleucyl-tRNA synthetase anticodon-binding" evidence="11">
    <location>
        <begin position="400"/>
        <end position="495"/>
    </location>
</feature>
<dbReference type="InterPro" id="IPR015413">
    <property type="entry name" value="Methionyl/Leucyl_tRNA_Synth"/>
</dbReference>
<dbReference type="GO" id="GO:0046872">
    <property type="term" value="F:metal ion binding"/>
    <property type="evidence" value="ECO:0007669"/>
    <property type="project" value="UniProtKB-KW"/>
</dbReference>
<comment type="cofactor">
    <cofactor evidence="9">
        <name>Zn(2+)</name>
        <dbReference type="ChEBI" id="CHEBI:29105"/>
    </cofactor>
    <text evidence="9">Binds 1 zinc ion per subunit.</text>
</comment>
<feature type="short sequence motif" description="'HIGH' region" evidence="9">
    <location>
        <begin position="12"/>
        <end position="22"/>
    </location>
</feature>
<comment type="caution">
    <text evidence="13">The sequence shown here is derived from an EMBL/GenBank/DDBJ whole genome shotgun (WGS) entry which is preliminary data.</text>
</comment>
<feature type="binding site" evidence="9">
    <location>
        <position position="130"/>
    </location>
    <ligand>
        <name>Zn(2+)</name>
        <dbReference type="ChEBI" id="CHEBI:29105"/>
    </ligand>
</feature>
<keyword evidence="9" id="KW-0963">Cytoplasm</keyword>
<evidence type="ECO:0000259" key="11">
    <source>
        <dbReference type="Pfam" id="PF08264"/>
    </source>
</evidence>
<organism evidence="13 14">
    <name type="scientific">Candidatus Falkowbacteria bacterium CG11_big_fil_rev_8_21_14_0_20_39_10</name>
    <dbReference type="NCBI Taxonomy" id="1974570"/>
    <lineage>
        <taxon>Bacteria</taxon>
        <taxon>Candidatus Falkowiibacteriota</taxon>
    </lineage>
</organism>
<reference evidence="13 14" key="1">
    <citation type="submission" date="2017-09" db="EMBL/GenBank/DDBJ databases">
        <title>Depth-based differentiation of microbial function through sediment-hosted aquifers and enrichment of novel symbionts in the deep terrestrial subsurface.</title>
        <authorList>
            <person name="Probst A.J."/>
            <person name="Ladd B."/>
            <person name="Jarett J.K."/>
            <person name="Geller-Mcgrath D.E."/>
            <person name="Sieber C.M."/>
            <person name="Emerson J.B."/>
            <person name="Anantharaman K."/>
            <person name="Thomas B.C."/>
            <person name="Malmstrom R."/>
            <person name="Stieglmeier M."/>
            <person name="Klingl A."/>
            <person name="Woyke T."/>
            <person name="Ryan C.M."/>
            <person name="Banfield J.F."/>
        </authorList>
    </citation>
    <scope>NUCLEOTIDE SEQUENCE [LARGE SCALE GENOMIC DNA]</scope>
    <source>
        <strain evidence="13">CG11_big_fil_rev_8_21_14_0_20_39_10</strain>
    </source>
</reference>
<feature type="domain" description="tRNA synthetases class I catalytic" evidence="10">
    <location>
        <begin position="14"/>
        <end position="123"/>
    </location>
</feature>
<evidence type="ECO:0000256" key="1">
    <source>
        <dbReference type="ARBA" id="ARBA00003314"/>
    </source>
</evidence>
<dbReference type="NCBIfam" id="TIGR00398">
    <property type="entry name" value="metG"/>
    <property type="match status" value="1"/>
</dbReference>
<gene>
    <name evidence="9" type="primary">metG</name>
    <name evidence="13" type="ORF">COV49_04060</name>
</gene>
<evidence type="ECO:0000259" key="10">
    <source>
        <dbReference type="Pfam" id="PF01406"/>
    </source>
</evidence>
<dbReference type="EC" id="6.1.1.10" evidence="9"/>
<evidence type="ECO:0000256" key="8">
    <source>
        <dbReference type="ARBA" id="ARBA00023146"/>
    </source>
</evidence>
<evidence type="ECO:0000256" key="6">
    <source>
        <dbReference type="ARBA" id="ARBA00022840"/>
    </source>
</evidence>
<dbReference type="Gene3D" id="1.10.730.10">
    <property type="entry name" value="Isoleucyl-tRNA Synthetase, Domain 1"/>
    <property type="match status" value="1"/>
</dbReference>
<name>A0A2M6K888_9BACT</name>
<dbReference type="InterPro" id="IPR014758">
    <property type="entry name" value="Met-tRNA_synth"/>
</dbReference>
<dbReference type="HAMAP" id="MF_01228">
    <property type="entry name" value="Met_tRNA_synth_type2"/>
    <property type="match status" value="1"/>
</dbReference>
<accession>A0A2M6K888</accession>
<keyword evidence="4 9" id="KW-0547">Nucleotide-binding</keyword>
<comment type="catalytic activity">
    <reaction evidence="9">
        <text>tRNA(Met) + L-methionine + ATP = L-methionyl-tRNA(Met) + AMP + diphosphate</text>
        <dbReference type="Rhea" id="RHEA:13481"/>
        <dbReference type="Rhea" id="RHEA-COMP:9667"/>
        <dbReference type="Rhea" id="RHEA-COMP:9698"/>
        <dbReference type="ChEBI" id="CHEBI:30616"/>
        <dbReference type="ChEBI" id="CHEBI:33019"/>
        <dbReference type="ChEBI" id="CHEBI:57844"/>
        <dbReference type="ChEBI" id="CHEBI:78442"/>
        <dbReference type="ChEBI" id="CHEBI:78530"/>
        <dbReference type="ChEBI" id="CHEBI:456215"/>
        <dbReference type="EC" id="6.1.1.10"/>
    </reaction>
</comment>
<dbReference type="Pfam" id="PF01406">
    <property type="entry name" value="tRNA-synt_1e"/>
    <property type="match status" value="1"/>
</dbReference>
<keyword evidence="2 9" id="KW-0436">Ligase</keyword>
<dbReference type="Gene3D" id="3.40.50.620">
    <property type="entry name" value="HUPs"/>
    <property type="match status" value="1"/>
</dbReference>
<dbReference type="InterPro" id="IPR041872">
    <property type="entry name" value="Anticodon_Met"/>
</dbReference>
<feature type="short sequence motif" description="'KMSKS' region" evidence="9">
    <location>
        <begin position="304"/>
        <end position="308"/>
    </location>
</feature>
<dbReference type="SUPFAM" id="SSF47323">
    <property type="entry name" value="Anticodon-binding domain of a subclass of class I aminoacyl-tRNA synthetases"/>
    <property type="match status" value="1"/>
</dbReference>
<dbReference type="GO" id="GO:0005524">
    <property type="term" value="F:ATP binding"/>
    <property type="evidence" value="ECO:0007669"/>
    <property type="project" value="UniProtKB-UniRule"/>
</dbReference>
<dbReference type="CDD" id="cd07957">
    <property type="entry name" value="Anticodon_Ia_Met"/>
    <property type="match status" value="1"/>
</dbReference>
<feature type="binding site" evidence="9">
    <location>
        <position position="127"/>
    </location>
    <ligand>
        <name>Zn(2+)</name>
        <dbReference type="ChEBI" id="CHEBI:29105"/>
    </ligand>
</feature>
<dbReference type="Gene3D" id="2.170.220.10">
    <property type="match status" value="1"/>
</dbReference>